<evidence type="ECO:0000256" key="4">
    <source>
        <dbReference type="ARBA" id="ARBA00022729"/>
    </source>
</evidence>
<feature type="domain" description="Fe/B12 periplasmic-binding" evidence="6">
    <location>
        <begin position="92"/>
        <end position="368"/>
    </location>
</feature>
<dbReference type="PROSITE" id="PS51318">
    <property type="entry name" value="TAT"/>
    <property type="match status" value="1"/>
</dbReference>
<evidence type="ECO:0000256" key="1">
    <source>
        <dbReference type="ARBA" id="ARBA00004196"/>
    </source>
</evidence>
<reference evidence="7 8" key="1">
    <citation type="submission" date="2020-12" db="EMBL/GenBank/DDBJ databases">
        <title>Brachybacterium sp. MASK1Z-5, whole genome shotgun sequence.</title>
        <authorList>
            <person name="Tuo L."/>
        </authorList>
    </citation>
    <scope>NUCLEOTIDE SEQUENCE [LARGE SCALE GENOMIC DNA]</scope>
    <source>
        <strain evidence="7 8">MASK1Z-5</strain>
    </source>
</reference>
<evidence type="ECO:0000256" key="2">
    <source>
        <dbReference type="ARBA" id="ARBA00008814"/>
    </source>
</evidence>
<evidence type="ECO:0000259" key="6">
    <source>
        <dbReference type="PROSITE" id="PS50983"/>
    </source>
</evidence>
<evidence type="ECO:0000256" key="3">
    <source>
        <dbReference type="ARBA" id="ARBA00022448"/>
    </source>
</evidence>
<feature type="region of interest" description="Disordered" evidence="5">
    <location>
        <begin position="1"/>
        <end position="35"/>
    </location>
</feature>
<comment type="caution">
    <text evidence="7">The sequence shown here is derived from an EMBL/GenBank/DDBJ whole genome shotgun (WGS) entry which is preliminary data.</text>
</comment>
<dbReference type="Pfam" id="PF01497">
    <property type="entry name" value="Peripla_BP_2"/>
    <property type="match status" value="1"/>
</dbReference>
<dbReference type="PANTHER" id="PTHR30532">
    <property type="entry name" value="IRON III DICITRATE-BINDING PERIPLASMIC PROTEIN"/>
    <property type="match status" value="1"/>
</dbReference>
<name>A0ABS1BAN5_9MICO</name>
<keyword evidence="3" id="KW-0813">Transport</keyword>
<dbReference type="PANTHER" id="PTHR30532:SF28">
    <property type="entry name" value="PETROBACTIN-BINDING PROTEIN YCLQ"/>
    <property type="match status" value="1"/>
</dbReference>
<accession>A0ABS1BAN5</accession>
<dbReference type="InterPro" id="IPR051313">
    <property type="entry name" value="Bact_iron-sidero_bind"/>
</dbReference>
<evidence type="ECO:0000256" key="5">
    <source>
        <dbReference type="SAM" id="MobiDB-lite"/>
    </source>
</evidence>
<dbReference type="InterPro" id="IPR006311">
    <property type="entry name" value="TAT_signal"/>
</dbReference>
<keyword evidence="8" id="KW-1185">Reference proteome</keyword>
<dbReference type="SUPFAM" id="SSF53807">
    <property type="entry name" value="Helical backbone' metal receptor"/>
    <property type="match status" value="1"/>
</dbReference>
<dbReference type="EMBL" id="JAEDAJ010000004">
    <property type="protein sequence ID" value="MBK0331727.1"/>
    <property type="molecule type" value="Genomic_DNA"/>
</dbReference>
<comment type="similarity">
    <text evidence="2">Belongs to the bacterial solute-binding protein 8 family.</text>
</comment>
<feature type="compositionally biased region" description="Low complexity" evidence="5">
    <location>
        <begin position="7"/>
        <end position="17"/>
    </location>
</feature>
<comment type="subcellular location">
    <subcellularLocation>
        <location evidence="1">Cell envelope</location>
    </subcellularLocation>
</comment>
<organism evidence="7 8">
    <name type="scientific">Brachybacterium halotolerans</name>
    <dbReference type="NCBI Taxonomy" id="2795215"/>
    <lineage>
        <taxon>Bacteria</taxon>
        <taxon>Bacillati</taxon>
        <taxon>Actinomycetota</taxon>
        <taxon>Actinomycetes</taxon>
        <taxon>Micrococcales</taxon>
        <taxon>Dermabacteraceae</taxon>
        <taxon>Brachybacterium</taxon>
    </lineage>
</organism>
<dbReference type="Gene3D" id="3.40.50.1980">
    <property type="entry name" value="Nitrogenase molybdenum iron protein domain"/>
    <property type="match status" value="2"/>
</dbReference>
<evidence type="ECO:0000313" key="7">
    <source>
        <dbReference type="EMBL" id="MBK0331727.1"/>
    </source>
</evidence>
<keyword evidence="4" id="KW-0732">Signal</keyword>
<protein>
    <submittedName>
        <fullName evidence="7">Iron-siderophore ABC transporter substrate-binding protein</fullName>
    </submittedName>
</protein>
<dbReference type="InterPro" id="IPR002491">
    <property type="entry name" value="ABC_transptr_periplasmic_BD"/>
</dbReference>
<proteinExistence type="inferred from homology"/>
<evidence type="ECO:0000313" key="8">
    <source>
        <dbReference type="Proteomes" id="UP000612352"/>
    </source>
</evidence>
<sequence length="371" mass="39810">MTRRSLSRSPLAPRPLSTDGARRPEPARRPSRRSLLAGAAAAPIGLALAACGGASSADETASDAGGDSEDGAFPVTIEHALGTAEITEKPQRIVTLGQGSTETCIALGTIPVGVEDYAWGADDSGQLPWVHEAIDEKKGKLPELITGSTELDTEAILALTPDLILAPWSGITKEQYDVLKDIAPTVAYEKEAWVITWEQQITTISTALGLPSKADELIAGIKDEFASRRQEEWEDVTFSFIYNSGKGTLGVFYPDEQRVAMVSALGLTVDPIKDEISKYEVEGTDSAMIGLENADMLDDSDLIFTFYSDEKNRKEVEAQPLYADIPAIKAGAIVAPTDQAFVTGSSMINPLTVPWALERYVPLIEKAVAKV</sequence>
<dbReference type="PROSITE" id="PS50983">
    <property type="entry name" value="FE_B12_PBP"/>
    <property type="match status" value="1"/>
</dbReference>
<dbReference type="Proteomes" id="UP000612352">
    <property type="component" value="Unassembled WGS sequence"/>
</dbReference>
<gene>
    <name evidence="7" type="ORF">I8D64_09955</name>
</gene>
<dbReference type="CDD" id="cd01146">
    <property type="entry name" value="FhuD"/>
    <property type="match status" value="1"/>
</dbReference>
<dbReference type="RefSeq" id="WP_200502343.1">
    <property type="nucleotide sequence ID" value="NZ_JAEDAJ010000004.1"/>
</dbReference>